<feature type="domain" description="GAF" evidence="3">
    <location>
        <begin position="19"/>
        <end position="228"/>
    </location>
</feature>
<dbReference type="Gene3D" id="3.30.565.10">
    <property type="entry name" value="Histidine kinase-like ATPase, C-terminal domain"/>
    <property type="match status" value="1"/>
</dbReference>
<keyword evidence="1" id="KW-0378">Hydrolase</keyword>
<dbReference type="SUPFAM" id="SSF55781">
    <property type="entry name" value="GAF domain-like"/>
    <property type="match status" value="1"/>
</dbReference>
<dbReference type="EMBL" id="JAYMRR010000011">
    <property type="protein sequence ID" value="MFB8751339.1"/>
    <property type="molecule type" value="Genomic_DNA"/>
</dbReference>
<dbReference type="InterPro" id="IPR036890">
    <property type="entry name" value="HATPase_C_sf"/>
</dbReference>
<feature type="region of interest" description="Disordered" evidence="2">
    <location>
        <begin position="1"/>
        <end position="24"/>
    </location>
</feature>
<dbReference type="PANTHER" id="PTHR43156:SF2">
    <property type="entry name" value="STAGE II SPORULATION PROTEIN E"/>
    <property type="match status" value="1"/>
</dbReference>
<gene>
    <name evidence="5" type="ORF">VSS30_21290</name>
</gene>
<name>A0ABV5DFN7_9ACTN</name>
<dbReference type="InterPro" id="IPR001932">
    <property type="entry name" value="PPM-type_phosphatase-like_dom"/>
</dbReference>
<dbReference type="InterPro" id="IPR003018">
    <property type="entry name" value="GAF"/>
</dbReference>
<dbReference type="PANTHER" id="PTHR43156">
    <property type="entry name" value="STAGE II SPORULATION PROTEIN E-RELATED"/>
    <property type="match status" value="1"/>
</dbReference>
<dbReference type="Gene3D" id="3.30.450.40">
    <property type="match status" value="1"/>
</dbReference>
<dbReference type="Gene3D" id="3.60.40.10">
    <property type="entry name" value="PPM-type phosphatase domain"/>
    <property type="match status" value="1"/>
</dbReference>
<keyword evidence="6" id="KW-1185">Reference proteome</keyword>
<feature type="compositionally biased region" description="Basic and acidic residues" evidence="2">
    <location>
        <begin position="1"/>
        <end position="11"/>
    </location>
</feature>
<dbReference type="InterPro" id="IPR003594">
    <property type="entry name" value="HATPase_dom"/>
</dbReference>
<evidence type="ECO:0000313" key="6">
    <source>
        <dbReference type="Proteomes" id="UP001585018"/>
    </source>
</evidence>
<dbReference type="SMART" id="SM00331">
    <property type="entry name" value="PP2C_SIG"/>
    <property type="match status" value="1"/>
</dbReference>
<evidence type="ECO:0000259" key="4">
    <source>
        <dbReference type="SMART" id="SM00331"/>
    </source>
</evidence>
<feature type="domain" description="PPM-type phosphatase" evidence="4">
    <location>
        <begin position="249"/>
        <end position="457"/>
    </location>
</feature>
<dbReference type="Pfam" id="PF07228">
    <property type="entry name" value="SpoIIE"/>
    <property type="match status" value="1"/>
</dbReference>
<dbReference type="SUPFAM" id="SSF55874">
    <property type="entry name" value="ATPase domain of HSP90 chaperone/DNA topoisomerase II/histidine kinase"/>
    <property type="match status" value="1"/>
</dbReference>
<dbReference type="SUPFAM" id="SSF81606">
    <property type="entry name" value="PP2C-like"/>
    <property type="match status" value="1"/>
</dbReference>
<reference evidence="5 6" key="1">
    <citation type="submission" date="2024-01" db="EMBL/GenBank/DDBJ databases">
        <title>Genome mining of biosynthetic gene clusters to explore secondary metabolites of Streptomyces sp.</title>
        <authorList>
            <person name="Baig A."/>
            <person name="Ajitkumar Shintre N."/>
            <person name="Kumar H."/>
            <person name="Anbarasu A."/>
            <person name="Ramaiah S."/>
        </authorList>
    </citation>
    <scope>NUCLEOTIDE SEQUENCE [LARGE SCALE GENOMIC DNA]</scope>
    <source>
        <strain evidence="5 6">A03</strain>
    </source>
</reference>
<dbReference type="Pfam" id="PF13581">
    <property type="entry name" value="HATPase_c_2"/>
    <property type="match status" value="1"/>
</dbReference>
<dbReference type="InterPro" id="IPR052016">
    <property type="entry name" value="Bact_Sigma-Reg"/>
</dbReference>
<evidence type="ECO:0000259" key="3">
    <source>
        <dbReference type="SMART" id="SM00065"/>
    </source>
</evidence>
<evidence type="ECO:0000256" key="2">
    <source>
        <dbReference type="SAM" id="MobiDB-lite"/>
    </source>
</evidence>
<protein>
    <submittedName>
        <fullName evidence="5">SpoIIE family protein phosphatase</fullName>
    </submittedName>
</protein>
<dbReference type="InterPro" id="IPR036457">
    <property type="entry name" value="PPM-type-like_dom_sf"/>
</dbReference>
<comment type="caution">
    <text evidence="5">The sequence shown here is derived from an EMBL/GenBank/DDBJ whole genome shotgun (WGS) entry which is preliminary data.</text>
</comment>
<proteinExistence type="predicted"/>
<dbReference type="SMART" id="SM00065">
    <property type="entry name" value="GAF"/>
    <property type="match status" value="1"/>
</dbReference>
<evidence type="ECO:0000256" key="1">
    <source>
        <dbReference type="ARBA" id="ARBA00022801"/>
    </source>
</evidence>
<accession>A0ABV5DFN7</accession>
<dbReference type="Proteomes" id="UP001585018">
    <property type="component" value="Unassembled WGS sequence"/>
</dbReference>
<dbReference type="RefSeq" id="WP_376719339.1">
    <property type="nucleotide sequence ID" value="NZ_JAYMRR010000011.1"/>
</dbReference>
<dbReference type="Pfam" id="PF01590">
    <property type="entry name" value="GAF"/>
    <property type="match status" value="1"/>
</dbReference>
<organism evidence="5 6">
    <name type="scientific">Streptomyces parvulus</name>
    <dbReference type="NCBI Taxonomy" id="146923"/>
    <lineage>
        <taxon>Bacteria</taxon>
        <taxon>Bacillati</taxon>
        <taxon>Actinomycetota</taxon>
        <taxon>Actinomycetes</taxon>
        <taxon>Kitasatosporales</taxon>
        <taxon>Streptomycetaceae</taxon>
        <taxon>Streptomyces</taxon>
    </lineage>
</organism>
<evidence type="ECO:0000313" key="5">
    <source>
        <dbReference type="EMBL" id="MFB8751339.1"/>
    </source>
</evidence>
<sequence length="596" mass="63284">MRERPWLRGADRPPGALGGGRRALKGAVRPVTEAVRARRRLAWLNEAGTRIGTTLDLRRTAEELAGFTVPELADGCAVDLLESVLRHQEAGHYGSGTDPPGLRAMAVAEVPGLDLAPDPVGDPSLHAPDGLVRRCLTDRAPVLLTEMRGSDFTAVALTPAGADRMRAAGVHSYLAVPLIARGVLLGLADFVRTGSRSPFTRADVALVRELVTRVAVYIDNARLYGREREHVVTLQRALLPRSSPSTPGLDVTSCYDPATDPAAVGGDWFDVVALPSGRTALMVGDVMGRGLAAAATMGRLRTVARTLMALDIAPERLLARLDLAARDLEEDQVATCLCAVYDPCGGTFRVASAGHPPPLLTGADGGAVYLDVPAGAPLGAGVIPYDPVERPVPEGGRLTLYTDGLIRSRTAALADQLERLREAVADGLPEDGTDRAAVAERIGGDRSDDAIVLVARARPLGPSCGVYVRRLPPDGTAAGQARTAVREQLVRWALEELVDTTELVVSELVGNALRYGNAPGELRLLRHERLSVEVSDSGPDLPQIQHADVSDESGRGLQLINMLCRRWGSCRTPDGKVVWAEQDLPSRAGVAGPQRS</sequence>
<dbReference type="InterPro" id="IPR029016">
    <property type="entry name" value="GAF-like_dom_sf"/>
</dbReference>
<dbReference type="CDD" id="cd16936">
    <property type="entry name" value="HATPase_RsbW-like"/>
    <property type="match status" value="1"/>
</dbReference>